<name>A0ACC2MEG8_PERAE</name>
<accession>A0ACC2MEG8</accession>
<organism evidence="1 2">
    <name type="scientific">Persea americana</name>
    <name type="common">Avocado</name>
    <dbReference type="NCBI Taxonomy" id="3435"/>
    <lineage>
        <taxon>Eukaryota</taxon>
        <taxon>Viridiplantae</taxon>
        <taxon>Streptophyta</taxon>
        <taxon>Embryophyta</taxon>
        <taxon>Tracheophyta</taxon>
        <taxon>Spermatophyta</taxon>
        <taxon>Magnoliopsida</taxon>
        <taxon>Magnoliidae</taxon>
        <taxon>Laurales</taxon>
        <taxon>Lauraceae</taxon>
        <taxon>Persea</taxon>
    </lineage>
</organism>
<sequence length="67" mass="7567">MSSSRSDDRTAEAIVAEDPCKFPLLLRPALRFFFSQDGESDPSRQEPKLSSLDWSKPRALDPLSWAI</sequence>
<evidence type="ECO:0000313" key="2">
    <source>
        <dbReference type="Proteomes" id="UP001234297"/>
    </source>
</evidence>
<dbReference type="EMBL" id="CM056810">
    <property type="protein sequence ID" value="KAJ8644014.1"/>
    <property type="molecule type" value="Genomic_DNA"/>
</dbReference>
<keyword evidence="2" id="KW-1185">Reference proteome</keyword>
<gene>
    <name evidence="1" type="ORF">MRB53_005762</name>
</gene>
<comment type="caution">
    <text evidence="1">The sequence shown here is derived from an EMBL/GenBank/DDBJ whole genome shotgun (WGS) entry which is preliminary data.</text>
</comment>
<proteinExistence type="predicted"/>
<reference evidence="1 2" key="1">
    <citation type="journal article" date="2022" name="Hortic Res">
        <title>A haplotype resolved chromosomal level avocado genome allows analysis of novel avocado genes.</title>
        <authorList>
            <person name="Nath O."/>
            <person name="Fletcher S.J."/>
            <person name="Hayward A."/>
            <person name="Shaw L.M."/>
            <person name="Masouleh A.K."/>
            <person name="Furtado A."/>
            <person name="Henry R.J."/>
            <person name="Mitter N."/>
        </authorList>
    </citation>
    <scope>NUCLEOTIDE SEQUENCE [LARGE SCALE GENOMIC DNA]</scope>
    <source>
        <strain evidence="2">cv. Hass</strain>
    </source>
</reference>
<protein>
    <submittedName>
        <fullName evidence="1">Uncharacterized protein</fullName>
    </submittedName>
</protein>
<dbReference type="Proteomes" id="UP001234297">
    <property type="component" value="Chromosome 2"/>
</dbReference>
<evidence type="ECO:0000313" key="1">
    <source>
        <dbReference type="EMBL" id="KAJ8644014.1"/>
    </source>
</evidence>